<dbReference type="Gene3D" id="4.10.410.10">
    <property type="entry name" value="Pancreatic trypsin inhibitor Kunitz domain"/>
    <property type="match status" value="1"/>
</dbReference>
<evidence type="ECO:0000313" key="6">
    <source>
        <dbReference type="Proteomes" id="UP000267096"/>
    </source>
</evidence>
<accession>A0A3P6S7F3</accession>
<dbReference type="AlphaFoldDB" id="A0A3P6S7F3"/>
<evidence type="ECO:0000256" key="2">
    <source>
        <dbReference type="ARBA" id="ARBA00022900"/>
    </source>
</evidence>
<dbReference type="Pfam" id="PF00014">
    <property type="entry name" value="Kunitz_BPTI"/>
    <property type="match status" value="1"/>
</dbReference>
<evidence type="ECO:0000256" key="1">
    <source>
        <dbReference type="ARBA" id="ARBA00022690"/>
    </source>
</evidence>
<evidence type="ECO:0000256" key="3">
    <source>
        <dbReference type="SAM" id="MobiDB-lite"/>
    </source>
</evidence>
<name>A0A3P6S7F3_ANISI</name>
<dbReference type="InterPro" id="IPR002223">
    <property type="entry name" value="Kunitz_BPTI"/>
</dbReference>
<feature type="compositionally biased region" description="Polar residues" evidence="3">
    <location>
        <begin position="1"/>
        <end position="11"/>
    </location>
</feature>
<reference evidence="5 6" key="1">
    <citation type="submission" date="2018-11" db="EMBL/GenBank/DDBJ databases">
        <authorList>
            <consortium name="Pathogen Informatics"/>
        </authorList>
    </citation>
    <scope>NUCLEOTIDE SEQUENCE [LARGE SCALE GENOMIC DNA]</scope>
</reference>
<feature type="compositionally biased region" description="Polar residues" evidence="3">
    <location>
        <begin position="56"/>
        <end position="74"/>
    </location>
</feature>
<dbReference type="SUPFAM" id="SSF57362">
    <property type="entry name" value="BPTI-like"/>
    <property type="match status" value="1"/>
</dbReference>
<sequence length="223" mass="24869">MASTEEQTIETSEPEKYVYSTESSTEQTEAITESAENVSVDNSDTDDKDGDDKNVASTEQQAIENGDLQQSSSEGPIESDDSVPEDVPYGRMMLKPANKEQLNMDKGYYQPANSVKSTSDELNDGGVEIDIGDTQDPFDSDKSDSASPFDRSNCQLKPTEGRPCREDEVSPRTNLQFFYSRRDNKCKLYFYRGCGGNANRFETKRLCESACMVSTANIYRVIQ</sequence>
<feature type="domain" description="BPTI/Kunitz inhibitor" evidence="4">
    <location>
        <begin position="154"/>
        <end position="211"/>
    </location>
</feature>
<gene>
    <name evidence="5" type="ORF">ASIM_LOCUS18486</name>
</gene>
<dbReference type="EMBL" id="UYRR01035583">
    <property type="protein sequence ID" value="VDK64993.1"/>
    <property type="molecule type" value="Genomic_DNA"/>
</dbReference>
<evidence type="ECO:0000313" key="5">
    <source>
        <dbReference type="EMBL" id="VDK64993.1"/>
    </source>
</evidence>
<feature type="compositionally biased region" description="Polar residues" evidence="3">
    <location>
        <begin position="20"/>
        <end position="36"/>
    </location>
</feature>
<dbReference type="PANTHER" id="PTHR10083">
    <property type="entry name" value="KUNITZ-TYPE PROTEASE INHIBITOR-RELATED"/>
    <property type="match status" value="1"/>
</dbReference>
<proteinExistence type="predicted"/>
<dbReference type="InterPro" id="IPR050098">
    <property type="entry name" value="TFPI/VKTCI-like"/>
</dbReference>
<keyword evidence="1" id="KW-0646">Protease inhibitor</keyword>
<protein>
    <recommendedName>
        <fullName evidence="4">BPTI/Kunitz inhibitor domain-containing protein</fullName>
    </recommendedName>
</protein>
<evidence type="ECO:0000259" key="4">
    <source>
        <dbReference type="PROSITE" id="PS50279"/>
    </source>
</evidence>
<organism evidence="5 6">
    <name type="scientific">Anisakis simplex</name>
    <name type="common">Herring worm</name>
    <dbReference type="NCBI Taxonomy" id="6269"/>
    <lineage>
        <taxon>Eukaryota</taxon>
        <taxon>Metazoa</taxon>
        <taxon>Ecdysozoa</taxon>
        <taxon>Nematoda</taxon>
        <taxon>Chromadorea</taxon>
        <taxon>Rhabditida</taxon>
        <taxon>Spirurina</taxon>
        <taxon>Ascaridomorpha</taxon>
        <taxon>Ascaridoidea</taxon>
        <taxon>Anisakidae</taxon>
        <taxon>Anisakis</taxon>
        <taxon>Anisakis simplex complex</taxon>
    </lineage>
</organism>
<dbReference type="PROSITE" id="PS50279">
    <property type="entry name" value="BPTI_KUNITZ_2"/>
    <property type="match status" value="1"/>
</dbReference>
<keyword evidence="6" id="KW-1185">Reference proteome</keyword>
<keyword evidence="2" id="KW-0722">Serine protease inhibitor</keyword>
<dbReference type="CDD" id="cd00109">
    <property type="entry name" value="Kunitz-type"/>
    <property type="match status" value="1"/>
</dbReference>
<feature type="region of interest" description="Disordered" evidence="3">
    <location>
        <begin position="1"/>
        <end position="152"/>
    </location>
</feature>
<dbReference type="OrthoDB" id="5851704at2759"/>
<dbReference type="InterPro" id="IPR036880">
    <property type="entry name" value="Kunitz_BPTI_sf"/>
</dbReference>
<dbReference type="SMART" id="SM00131">
    <property type="entry name" value="KU"/>
    <property type="match status" value="1"/>
</dbReference>
<dbReference type="GO" id="GO:0004867">
    <property type="term" value="F:serine-type endopeptidase inhibitor activity"/>
    <property type="evidence" value="ECO:0007669"/>
    <property type="project" value="UniProtKB-KW"/>
</dbReference>
<dbReference type="Proteomes" id="UP000267096">
    <property type="component" value="Unassembled WGS sequence"/>
</dbReference>